<comment type="caution">
    <text evidence="4">The sequence shown here is derived from an EMBL/GenBank/DDBJ whole genome shotgun (WGS) entry which is preliminary data.</text>
</comment>
<dbReference type="PANTHER" id="PTHR31157:SF1">
    <property type="entry name" value="SCP DOMAIN-CONTAINING PROTEIN"/>
    <property type="match status" value="1"/>
</dbReference>
<dbReference type="AlphaFoldDB" id="A0A841AMT6"/>
<keyword evidence="1" id="KW-1133">Transmembrane helix</keyword>
<feature type="domain" description="SCP" evidence="3">
    <location>
        <begin position="46"/>
        <end position="142"/>
    </location>
</feature>
<dbReference type="CDD" id="cd05379">
    <property type="entry name" value="CAP_bacterial"/>
    <property type="match status" value="1"/>
</dbReference>
<keyword evidence="5" id="KW-1185">Reference proteome</keyword>
<proteinExistence type="predicted"/>
<feature type="signal peptide" evidence="2">
    <location>
        <begin position="1"/>
        <end position="36"/>
    </location>
</feature>
<name>A0A841AMT6_9MICO</name>
<keyword evidence="1" id="KW-0812">Transmembrane</keyword>
<dbReference type="InterPro" id="IPR035940">
    <property type="entry name" value="CAP_sf"/>
</dbReference>
<feature type="chain" id="PRO_5032896377" evidence="2">
    <location>
        <begin position="37"/>
        <end position="234"/>
    </location>
</feature>
<evidence type="ECO:0000256" key="1">
    <source>
        <dbReference type="SAM" id="Phobius"/>
    </source>
</evidence>
<evidence type="ECO:0000259" key="3">
    <source>
        <dbReference type="Pfam" id="PF00188"/>
    </source>
</evidence>
<dbReference type="Gene3D" id="3.40.33.10">
    <property type="entry name" value="CAP"/>
    <property type="match status" value="1"/>
</dbReference>
<evidence type="ECO:0000313" key="5">
    <source>
        <dbReference type="Proteomes" id="UP000536685"/>
    </source>
</evidence>
<evidence type="ECO:0000313" key="4">
    <source>
        <dbReference type="EMBL" id="MBB5842739.1"/>
    </source>
</evidence>
<dbReference type="Pfam" id="PF00188">
    <property type="entry name" value="CAP"/>
    <property type="match status" value="1"/>
</dbReference>
<dbReference type="RefSeq" id="WP_184234321.1">
    <property type="nucleotide sequence ID" value="NZ_JACHMJ010000001.1"/>
</dbReference>
<dbReference type="EMBL" id="JACHMJ010000001">
    <property type="protein sequence ID" value="MBB5842739.1"/>
    <property type="molecule type" value="Genomic_DNA"/>
</dbReference>
<sequence>MTTTSVSLARRSLTALLALIAGLALVAVSAAGPARAADTDDILSGLNSARGTAGLAPVVRDSRLDTVALDWAKRMAAAGTLSHNPDVGTQIPSGWNGYGENVAHGFATGDDVTAGWTASPDHYANMVGAYTSVGIAFLPADGSTWAVEVFADYAGTAAVATVETAPTGDAAAEVAPTQTSAATPAPGEIVVTATAEPASSVSPVVYLAAAAVLLVLLVIGATTLNRRRGRRGRA</sequence>
<feature type="transmembrane region" description="Helical" evidence="1">
    <location>
        <begin position="204"/>
        <end position="224"/>
    </location>
</feature>
<dbReference type="InterPro" id="IPR014044">
    <property type="entry name" value="CAP_dom"/>
</dbReference>
<keyword evidence="1" id="KW-0472">Membrane</keyword>
<accession>A0A841AMT6</accession>
<gene>
    <name evidence="4" type="ORF">HD599_001062</name>
</gene>
<dbReference type="Proteomes" id="UP000536685">
    <property type="component" value="Unassembled WGS sequence"/>
</dbReference>
<dbReference type="PANTHER" id="PTHR31157">
    <property type="entry name" value="SCP DOMAIN-CONTAINING PROTEIN"/>
    <property type="match status" value="1"/>
</dbReference>
<dbReference type="PROSITE" id="PS51318">
    <property type="entry name" value="TAT"/>
    <property type="match status" value="1"/>
</dbReference>
<dbReference type="InterPro" id="IPR006311">
    <property type="entry name" value="TAT_signal"/>
</dbReference>
<protein>
    <submittedName>
        <fullName evidence="4">Uncharacterized protein YkwD</fullName>
    </submittedName>
</protein>
<keyword evidence="2" id="KW-0732">Signal</keyword>
<organism evidence="4 5">
    <name type="scientific">Conyzicola lurida</name>
    <dbReference type="NCBI Taxonomy" id="1172621"/>
    <lineage>
        <taxon>Bacteria</taxon>
        <taxon>Bacillati</taxon>
        <taxon>Actinomycetota</taxon>
        <taxon>Actinomycetes</taxon>
        <taxon>Micrococcales</taxon>
        <taxon>Microbacteriaceae</taxon>
        <taxon>Conyzicola</taxon>
    </lineage>
</organism>
<reference evidence="4 5" key="1">
    <citation type="submission" date="2020-08" db="EMBL/GenBank/DDBJ databases">
        <title>Sequencing the genomes of 1000 actinobacteria strains.</title>
        <authorList>
            <person name="Klenk H.-P."/>
        </authorList>
    </citation>
    <scope>NUCLEOTIDE SEQUENCE [LARGE SCALE GENOMIC DNA]</scope>
    <source>
        <strain evidence="4 5">DSM 105784</strain>
    </source>
</reference>
<dbReference type="SUPFAM" id="SSF55797">
    <property type="entry name" value="PR-1-like"/>
    <property type="match status" value="1"/>
</dbReference>
<evidence type="ECO:0000256" key="2">
    <source>
        <dbReference type="SAM" id="SignalP"/>
    </source>
</evidence>